<evidence type="ECO:0000313" key="2">
    <source>
        <dbReference type="Proteomes" id="UP000527355"/>
    </source>
</evidence>
<protein>
    <submittedName>
        <fullName evidence="1">Uncharacterized protein</fullName>
    </submittedName>
</protein>
<comment type="caution">
    <text evidence="1">The sequence shown here is derived from an EMBL/GenBank/DDBJ whole genome shotgun (WGS) entry which is preliminary data.</text>
</comment>
<proteinExistence type="predicted"/>
<dbReference type="AntiFam" id="ANF00010">
    <property type="entry name" value="tRNA translation"/>
</dbReference>
<name>A0A7J7RUR3_MYOMY</name>
<accession>A0A7J7RUR3</accession>
<dbReference type="AlphaFoldDB" id="A0A7J7RUR3"/>
<organism evidence="1 2">
    <name type="scientific">Myotis myotis</name>
    <name type="common">Greater mouse-eared bat</name>
    <name type="synonym">Vespertilio myotis</name>
    <dbReference type="NCBI Taxonomy" id="51298"/>
    <lineage>
        <taxon>Eukaryota</taxon>
        <taxon>Metazoa</taxon>
        <taxon>Chordata</taxon>
        <taxon>Craniata</taxon>
        <taxon>Vertebrata</taxon>
        <taxon>Euteleostomi</taxon>
        <taxon>Mammalia</taxon>
        <taxon>Eutheria</taxon>
        <taxon>Laurasiatheria</taxon>
        <taxon>Chiroptera</taxon>
        <taxon>Yangochiroptera</taxon>
        <taxon>Vespertilionidae</taxon>
        <taxon>Myotis</taxon>
    </lineage>
</organism>
<sequence>MCPDPESICGFLVHGMILQPIHTGQGMGCPHTALRHLPIASMVICPRQCRGEAKLECKSSGLALAGLAQWVERRPEDRRVLGSILVKGTYLGCRLLPGLDPGQGSCRRQPINAFLSQRCFSFPLSSTLCKNQWKHILG</sequence>
<gene>
    <name evidence="1" type="ORF">mMyoMyo1_010137</name>
</gene>
<dbReference type="EMBL" id="JABWUV010000021">
    <property type="protein sequence ID" value="KAF6279878.1"/>
    <property type="molecule type" value="Genomic_DNA"/>
</dbReference>
<keyword evidence="2" id="KW-1185">Reference proteome</keyword>
<evidence type="ECO:0000313" key="1">
    <source>
        <dbReference type="EMBL" id="KAF6279878.1"/>
    </source>
</evidence>
<dbReference type="Proteomes" id="UP000527355">
    <property type="component" value="Unassembled WGS sequence"/>
</dbReference>
<reference evidence="1 2" key="1">
    <citation type="journal article" date="2020" name="Nature">
        <title>Six reference-quality genomes reveal evolution of bat adaptations.</title>
        <authorList>
            <person name="Jebb D."/>
            <person name="Huang Z."/>
            <person name="Pippel M."/>
            <person name="Hughes G.M."/>
            <person name="Lavrichenko K."/>
            <person name="Devanna P."/>
            <person name="Winkler S."/>
            <person name="Jermiin L.S."/>
            <person name="Skirmuntt E.C."/>
            <person name="Katzourakis A."/>
            <person name="Burkitt-Gray L."/>
            <person name="Ray D.A."/>
            <person name="Sullivan K.A.M."/>
            <person name="Roscito J.G."/>
            <person name="Kirilenko B.M."/>
            <person name="Davalos L.M."/>
            <person name="Corthals A.P."/>
            <person name="Power M.L."/>
            <person name="Jones G."/>
            <person name="Ransome R.D."/>
            <person name="Dechmann D.K.N."/>
            <person name="Locatelli A.G."/>
            <person name="Puechmaille S.J."/>
            <person name="Fedrigo O."/>
            <person name="Jarvis E.D."/>
            <person name="Hiller M."/>
            <person name="Vernes S.C."/>
            <person name="Myers E.W."/>
            <person name="Teeling E.C."/>
        </authorList>
    </citation>
    <scope>NUCLEOTIDE SEQUENCE [LARGE SCALE GENOMIC DNA]</scope>
    <source>
        <strain evidence="1">MMyoMyo1</strain>
        <tissue evidence="1">Flight muscle</tissue>
    </source>
</reference>